<feature type="non-terminal residue" evidence="2">
    <location>
        <position position="1"/>
    </location>
</feature>
<comment type="similarity">
    <text evidence="1">Belongs to the Cyclase 1 superfamily.</text>
</comment>
<dbReference type="EMBL" id="JAWQEG010005463">
    <property type="protein sequence ID" value="KAK3857938.1"/>
    <property type="molecule type" value="Genomic_DNA"/>
</dbReference>
<keyword evidence="3" id="KW-1185">Reference proteome</keyword>
<organism evidence="2 3">
    <name type="scientific">Petrolisthes cinctipes</name>
    <name type="common">Flat porcelain crab</name>
    <dbReference type="NCBI Taxonomy" id="88211"/>
    <lineage>
        <taxon>Eukaryota</taxon>
        <taxon>Metazoa</taxon>
        <taxon>Ecdysozoa</taxon>
        <taxon>Arthropoda</taxon>
        <taxon>Crustacea</taxon>
        <taxon>Multicrustacea</taxon>
        <taxon>Malacostraca</taxon>
        <taxon>Eumalacostraca</taxon>
        <taxon>Eucarida</taxon>
        <taxon>Decapoda</taxon>
        <taxon>Pleocyemata</taxon>
        <taxon>Anomura</taxon>
        <taxon>Galatheoidea</taxon>
        <taxon>Porcellanidae</taxon>
        <taxon>Petrolisthes</taxon>
    </lineage>
</organism>
<evidence type="ECO:0008006" key="4">
    <source>
        <dbReference type="Google" id="ProtNLM"/>
    </source>
</evidence>
<dbReference type="GO" id="GO:0004061">
    <property type="term" value="F:arylformamidase activity"/>
    <property type="evidence" value="ECO:0007669"/>
    <property type="project" value="InterPro"/>
</dbReference>
<dbReference type="InterPro" id="IPR007325">
    <property type="entry name" value="KFase/CYL"/>
</dbReference>
<evidence type="ECO:0000313" key="2">
    <source>
        <dbReference type="EMBL" id="KAK3857938.1"/>
    </source>
</evidence>
<dbReference type="SUPFAM" id="SSF102198">
    <property type="entry name" value="Putative cyclase"/>
    <property type="match status" value="1"/>
</dbReference>
<dbReference type="InterPro" id="IPR037175">
    <property type="entry name" value="KFase_sf"/>
</dbReference>
<protein>
    <recommendedName>
        <fullName evidence="4">Cyclase</fullName>
    </recommendedName>
</protein>
<gene>
    <name evidence="2" type="ORF">Pcinc_035837</name>
</gene>
<comment type="caution">
    <text evidence="2">The sequence shown here is derived from an EMBL/GenBank/DDBJ whole genome shotgun (WGS) entry which is preliminary data.</text>
</comment>
<dbReference type="PANTHER" id="PTHR43564:SF2">
    <property type="entry name" value="BLR6059 PROTEIN"/>
    <property type="match status" value="1"/>
</dbReference>
<dbReference type="PANTHER" id="PTHR43564">
    <property type="entry name" value="KYNURENINE FORMAMIDASE-LIKE PROTEIN"/>
    <property type="match status" value="1"/>
</dbReference>
<dbReference type="AlphaFoldDB" id="A0AAE1EN72"/>
<dbReference type="Gene3D" id="3.50.30.50">
    <property type="entry name" value="Putative cyclase"/>
    <property type="match status" value="1"/>
</dbReference>
<dbReference type="GO" id="GO:0019441">
    <property type="term" value="P:L-tryptophan catabolic process to kynurenine"/>
    <property type="evidence" value="ECO:0007669"/>
    <property type="project" value="InterPro"/>
</dbReference>
<evidence type="ECO:0000256" key="1">
    <source>
        <dbReference type="ARBA" id="ARBA00007865"/>
    </source>
</evidence>
<dbReference type="Pfam" id="PF04199">
    <property type="entry name" value="Cyclase"/>
    <property type="match status" value="1"/>
</dbReference>
<accession>A0AAE1EN72</accession>
<proteinExistence type="inferred from homology"/>
<sequence>MTKTTTTTTTTTILFTITTLASMVLISTCSELRLVELSYTYNLDAPTTPKLRGFTYTQLQKGRNDKGIWVELGEFFSSEHSGTHLDAPSHYAYNKWSVEEIPLDRLWRVPGVAIDLSQTIEKSGHVNHILTPDDLESWEEEHGVIPDGAVVFVRTGWGDKVGDIQDYSGLDEHGSNNFPGIGMEAAQWLTKHGQTHKHTRGVLGYGVDTISVDVGNSTHYK</sequence>
<name>A0AAE1EN72_PETCI</name>
<reference evidence="2" key="1">
    <citation type="submission" date="2023-10" db="EMBL/GenBank/DDBJ databases">
        <title>Genome assemblies of two species of porcelain crab, Petrolisthes cinctipes and Petrolisthes manimaculis (Anomura: Porcellanidae).</title>
        <authorList>
            <person name="Angst P."/>
        </authorList>
    </citation>
    <scope>NUCLEOTIDE SEQUENCE</scope>
    <source>
        <strain evidence="2">PB745_01</strain>
        <tissue evidence="2">Gill</tissue>
    </source>
</reference>
<dbReference type="Proteomes" id="UP001286313">
    <property type="component" value="Unassembled WGS sequence"/>
</dbReference>
<evidence type="ECO:0000313" key="3">
    <source>
        <dbReference type="Proteomes" id="UP001286313"/>
    </source>
</evidence>